<reference evidence="2" key="1">
    <citation type="submission" date="2022-11" db="UniProtKB">
        <authorList>
            <consortium name="WormBaseParasite"/>
        </authorList>
    </citation>
    <scope>IDENTIFICATION</scope>
</reference>
<accession>A0A914QTJ8</accession>
<organism evidence="1 2">
    <name type="scientific">Panagrolaimus davidi</name>
    <dbReference type="NCBI Taxonomy" id="227884"/>
    <lineage>
        <taxon>Eukaryota</taxon>
        <taxon>Metazoa</taxon>
        <taxon>Ecdysozoa</taxon>
        <taxon>Nematoda</taxon>
        <taxon>Chromadorea</taxon>
        <taxon>Rhabditida</taxon>
        <taxon>Tylenchina</taxon>
        <taxon>Panagrolaimomorpha</taxon>
        <taxon>Panagrolaimoidea</taxon>
        <taxon>Panagrolaimidae</taxon>
        <taxon>Panagrolaimus</taxon>
    </lineage>
</organism>
<name>A0A914QTJ8_9BILA</name>
<dbReference type="InterPro" id="IPR021109">
    <property type="entry name" value="Peptidase_aspartic_dom_sf"/>
</dbReference>
<dbReference type="Proteomes" id="UP000887578">
    <property type="component" value="Unplaced"/>
</dbReference>
<dbReference type="Gene3D" id="2.40.70.10">
    <property type="entry name" value="Acid Proteases"/>
    <property type="match status" value="1"/>
</dbReference>
<dbReference type="Pfam" id="PF13650">
    <property type="entry name" value="Asp_protease_2"/>
    <property type="match status" value="1"/>
</dbReference>
<dbReference type="WBParaSite" id="PDA_v2.g30755.t1">
    <property type="protein sequence ID" value="PDA_v2.g30755.t1"/>
    <property type="gene ID" value="PDA_v2.g30755"/>
</dbReference>
<proteinExistence type="predicted"/>
<sequence length="158" mass="17932">MSFDASSMNFFKAAYKCLLKPALRIEVDEERYEQLLREVKPRIGVASKGVEFVALVDLGSELSMMKLTTFQRLRRSLKRKTARFSYKGGPVQESLGSCLIPLRIGNMKVAHVFHITEDDALPEPCILGTDLLHRFRCFGFLCNGRKMFLNGTKVPTLK</sequence>
<dbReference type="SUPFAM" id="SSF50630">
    <property type="entry name" value="Acid proteases"/>
    <property type="match status" value="1"/>
</dbReference>
<evidence type="ECO:0000313" key="2">
    <source>
        <dbReference type="WBParaSite" id="PDA_v2.g30755.t1"/>
    </source>
</evidence>
<evidence type="ECO:0000313" key="1">
    <source>
        <dbReference type="Proteomes" id="UP000887578"/>
    </source>
</evidence>
<dbReference type="CDD" id="cd00303">
    <property type="entry name" value="retropepsin_like"/>
    <property type="match status" value="1"/>
</dbReference>
<dbReference type="AlphaFoldDB" id="A0A914QTJ8"/>
<dbReference type="SMR" id="A0A914QTJ8"/>
<keyword evidence="1" id="KW-1185">Reference proteome</keyword>
<protein>
    <submittedName>
        <fullName evidence="2">Gag-asp_proteas domain-containing protein</fullName>
    </submittedName>
</protein>